<dbReference type="PIRSF" id="PIRSF029171">
    <property type="entry name" value="Esterase_LipA"/>
    <property type="match status" value="1"/>
</dbReference>
<dbReference type="PANTHER" id="PTHR34853">
    <property type="match status" value="1"/>
</dbReference>
<accession>A0A1X2EF27</accession>
<evidence type="ECO:0000313" key="2">
    <source>
        <dbReference type="EMBL" id="ORW99726.1"/>
    </source>
</evidence>
<dbReference type="GO" id="GO:0004806">
    <property type="term" value="F:triacylglycerol lipase activity"/>
    <property type="evidence" value="ECO:0007669"/>
    <property type="project" value="InterPro"/>
</dbReference>
<dbReference type="Gene3D" id="3.40.50.1820">
    <property type="entry name" value="alpha/beta hydrolase"/>
    <property type="match status" value="2"/>
</dbReference>
<protein>
    <submittedName>
        <fullName evidence="2">Lipase</fullName>
    </submittedName>
</protein>
<dbReference type="Proteomes" id="UP000193090">
    <property type="component" value="Unassembled WGS sequence"/>
</dbReference>
<dbReference type="InterPro" id="IPR005152">
    <property type="entry name" value="Lipase_secreted"/>
</dbReference>
<dbReference type="SUPFAM" id="SSF53474">
    <property type="entry name" value="alpha/beta-Hydrolases"/>
    <property type="match status" value="1"/>
</dbReference>
<name>A0A1X2EF27_9MYCO</name>
<feature type="region of interest" description="Disordered" evidence="1">
    <location>
        <begin position="43"/>
        <end position="63"/>
    </location>
</feature>
<dbReference type="AlphaFoldDB" id="A0A1X2EF27"/>
<keyword evidence="3" id="KW-1185">Reference proteome</keyword>
<dbReference type="STRING" id="1798.AWC30_01055"/>
<feature type="non-terminal residue" evidence="2">
    <location>
        <position position="1"/>
    </location>
</feature>
<feature type="compositionally biased region" description="Low complexity" evidence="1">
    <location>
        <begin position="46"/>
        <end position="57"/>
    </location>
</feature>
<proteinExistence type="predicted"/>
<dbReference type="InterPro" id="IPR029058">
    <property type="entry name" value="AB_hydrolase_fold"/>
</dbReference>
<dbReference type="RefSeq" id="WP_109562106.1">
    <property type="nucleotide sequence ID" value="NZ_LQPZ01000045.1"/>
</dbReference>
<comment type="caution">
    <text evidence="2">The sequence shown here is derived from an EMBL/GenBank/DDBJ whole genome shotgun (WGS) entry which is preliminary data.</text>
</comment>
<sequence>DPAPDTEATRPGAGTLLTARPLTGAAALPGAASTRAISYVSEAPDGSSSVVTGTVSVPRGEPPTEGWPVVSWAHGTTGYATVCAPSLDFDGGPAHGYLKVVQPSLDHWVTAGYAVVQTDYQGLGGPGPAPYINGASEAANVVDIVRAARHLDESLGTTWAAIGHSQGGQAALFTAARAAERAPELDLKAAVAIAPGSGFAGFAEAADSADPAMAELQPFLPLVVLGAAAADPGIVPEDLVGEQFRPFLDAARTRCLDQLRELDPIPAGQVLAPDAQTDRLSDYLSRQEPATVRPRVPVLVVQGLADTTVPPALTDALVDSYCSDGITVDYRSYSGADHRRSIAASLPDTESFVAAMMHDETPPDSCAEGPR</sequence>
<dbReference type="PANTHER" id="PTHR34853:SF1">
    <property type="entry name" value="LIPASE 5"/>
    <property type="match status" value="1"/>
</dbReference>
<gene>
    <name evidence="2" type="ORF">AWC30_01055</name>
</gene>
<evidence type="ECO:0000313" key="3">
    <source>
        <dbReference type="Proteomes" id="UP000193090"/>
    </source>
</evidence>
<reference evidence="2 3" key="1">
    <citation type="submission" date="2016-01" db="EMBL/GenBank/DDBJ databases">
        <title>The new phylogeny of the genus Mycobacterium.</title>
        <authorList>
            <person name="Tarcisio F."/>
            <person name="Conor M."/>
            <person name="Antonella G."/>
            <person name="Elisabetta G."/>
            <person name="Giulia F.S."/>
            <person name="Sara T."/>
            <person name="Anna F."/>
            <person name="Clotilde B."/>
            <person name="Roberto B."/>
            <person name="Veronica D.S."/>
            <person name="Fabio R."/>
            <person name="Monica P."/>
            <person name="Olivier J."/>
            <person name="Enrico T."/>
            <person name="Nicola S."/>
        </authorList>
    </citation>
    <scope>NUCLEOTIDE SEQUENCE [LARGE SCALE GENOMIC DNA]</scope>
    <source>
        <strain evidence="2 3">DSM 44153</strain>
    </source>
</reference>
<dbReference type="EMBL" id="LQPZ01000045">
    <property type="protein sequence ID" value="ORW99726.1"/>
    <property type="molecule type" value="Genomic_DNA"/>
</dbReference>
<dbReference type="Pfam" id="PF03583">
    <property type="entry name" value="LIP"/>
    <property type="match status" value="1"/>
</dbReference>
<evidence type="ECO:0000256" key="1">
    <source>
        <dbReference type="SAM" id="MobiDB-lite"/>
    </source>
</evidence>
<dbReference type="GO" id="GO:0016042">
    <property type="term" value="P:lipid catabolic process"/>
    <property type="evidence" value="ECO:0007669"/>
    <property type="project" value="InterPro"/>
</dbReference>
<dbReference type="OrthoDB" id="9798122at2"/>
<organism evidence="2 3">
    <name type="scientific">Mycolicibacillus trivialis</name>
    <dbReference type="NCBI Taxonomy" id="1798"/>
    <lineage>
        <taxon>Bacteria</taxon>
        <taxon>Bacillati</taxon>
        <taxon>Actinomycetota</taxon>
        <taxon>Actinomycetes</taxon>
        <taxon>Mycobacteriales</taxon>
        <taxon>Mycobacteriaceae</taxon>
        <taxon>Mycolicibacillus</taxon>
    </lineage>
</organism>